<dbReference type="Pfam" id="PF00196">
    <property type="entry name" value="GerE"/>
    <property type="match status" value="1"/>
</dbReference>
<dbReference type="SMART" id="SM00421">
    <property type="entry name" value="HTH_LUXR"/>
    <property type="match status" value="1"/>
</dbReference>
<evidence type="ECO:0000259" key="4">
    <source>
        <dbReference type="PROSITE" id="PS50043"/>
    </source>
</evidence>
<dbReference type="InterPro" id="IPR000792">
    <property type="entry name" value="Tscrpt_reg_LuxR_C"/>
</dbReference>
<accession>A0ABT1E3P2</accession>
<evidence type="ECO:0000313" key="6">
    <source>
        <dbReference type="Proteomes" id="UP001523369"/>
    </source>
</evidence>
<dbReference type="Pfam" id="PF13191">
    <property type="entry name" value="AAA_16"/>
    <property type="match status" value="1"/>
</dbReference>
<dbReference type="SUPFAM" id="SSF52540">
    <property type="entry name" value="P-loop containing nucleoside triphosphate hydrolases"/>
    <property type="match status" value="1"/>
</dbReference>
<dbReference type="RefSeq" id="WP_253243766.1">
    <property type="nucleotide sequence ID" value="NZ_JAMYJR010000064.1"/>
</dbReference>
<organism evidence="5 6">
    <name type="scientific">Paractinoplanes aksuensis</name>
    <dbReference type="NCBI Taxonomy" id="2939490"/>
    <lineage>
        <taxon>Bacteria</taxon>
        <taxon>Bacillati</taxon>
        <taxon>Actinomycetota</taxon>
        <taxon>Actinomycetes</taxon>
        <taxon>Micromonosporales</taxon>
        <taxon>Micromonosporaceae</taxon>
        <taxon>Paractinoplanes</taxon>
    </lineage>
</organism>
<dbReference type="PANTHER" id="PTHR16305">
    <property type="entry name" value="TESTICULAR SOLUBLE ADENYLYL CYCLASE"/>
    <property type="match status" value="1"/>
</dbReference>
<dbReference type="PROSITE" id="PS50043">
    <property type="entry name" value="HTH_LUXR_2"/>
    <property type="match status" value="1"/>
</dbReference>
<gene>
    <name evidence="5" type="ORF">M1L60_45010</name>
</gene>
<dbReference type="EMBL" id="JAMYJR010000064">
    <property type="protein sequence ID" value="MCO8277758.1"/>
    <property type="molecule type" value="Genomic_DNA"/>
</dbReference>
<dbReference type="InterPro" id="IPR041664">
    <property type="entry name" value="AAA_16"/>
</dbReference>
<dbReference type="InterPro" id="IPR036388">
    <property type="entry name" value="WH-like_DNA-bd_sf"/>
</dbReference>
<dbReference type="PANTHER" id="PTHR16305:SF35">
    <property type="entry name" value="TRANSCRIPTIONAL ACTIVATOR DOMAIN"/>
    <property type="match status" value="1"/>
</dbReference>
<evidence type="ECO:0000256" key="2">
    <source>
        <dbReference type="ARBA" id="ARBA00022840"/>
    </source>
</evidence>
<feature type="region of interest" description="Disordered" evidence="3">
    <location>
        <begin position="817"/>
        <end position="838"/>
    </location>
</feature>
<keyword evidence="1" id="KW-0547">Nucleotide-binding</keyword>
<name>A0ABT1E3P2_9ACTN</name>
<dbReference type="PRINTS" id="PR00038">
    <property type="entry name" value="HTHLUXR"/>
</dbReference>
<comment type="caution">
    <text evidence="5">The sequence shown here is derived from an EMBL/GenBank/DDBJ whole genome shotgun (WGS) entry which is preliminary data.</text>
</comment>
<keyword evidence="6" id="KW-1185">Reference proteome</keyword>
<evidence type="ECO:0000313" key="5">
    <source>
        <dbReference type="EMBL" id="MCO8277758.1"/>
    </source>
</evidence>
<proteinExistence type="predicted"/>
<evidence type="ECO:0000256" key="3">
    <source>
        <dbReference type="SAM" id="MobiDB-lite"/>
    </source>
</evidence>
<sequence length="897" mass="96067">MDALVGRGRELDLLRAMLAAVVEGRGASRLVHGSAGVGKTALLRQFADEARARNFRVLFAAGVETERWFPFAALHLLLQPLVRSAGELPEALRAAFGATQAHPDVARVALAALELVADAAERQPVLLIVDDLQWLDSSSRDVVGFIARRTREHPILIVCAARTEHSGWRCADDHPELLLGPLGPPEAAELLDSGRPGLAPPVRRLILDRAAGNPLALVELPKVLRSVPEDPADLPLTQRLEAAFADRTAAVSPACRALLLLLAAEPVAPVDVLLTATAGLVGAEISKDVVRESFEAGLTDGDRAGLQFRHPLMRSAIYQRATVAERLAAHRELAAALAGQPERRLIHEVAAALGPDDGLADRLERVADDAYGKNRGPAAVTALRQAARLTGSAPRRTALLLRAAELSAELNDHAQTRALLDRADLTALGPVERARLLNVAEIALFATDDPDRRVHELVAAVAAARQAGAADVALNLLWRAAARCFYQDAGPSARAAVAAELHRSEFDPDDPHTLAVWSYADPYGHGADVLARLPSDPPDEGRSLHLLGSAALCLGEFSVSSRLMAAAAAAWRVQGRLGMLARALAGAWPTATIGEIDRARTEAEEACALAEETGSVIALLAAKATAAMVAVLRGDTGQAAERVRDLRAHPQFPGMRGFAVMLAAQVDGLAAMIEGRPAEAFALLARIFDPADPHHHSVLQWAVVPDLADAAVAAGLEEQAREILAGLPDQARRLPSEMMVTSAAYARAALGPDENGESTYAEALRTVPAEWPLLRARLTLQYGRWLRRRRRYVDARTPLRSARDECDRLGARPWADEAHSQLQATGEASSRRSHAAQDRLSAQELQVAMLAAQGLSNREIGRRLFISHRTVGSHLSHVFHRLGINGRGQLASALDRN</sequence>
<dbReference type="CDD" id="cd06170">
    <property type="entry name" value="LuxR_C_like"/>
    <property type="match status" value="1"/>
</dbReference>
<keyword evidence="2" id="KW-0067">ATP-binding</keyword>
<feature type="domain" description="HTH luxR-type" evidence="4">
    <location>
        <begin position="833"/>
        <end position="897"/>
    </location>
</feature>
<dbReference type="InterPro" id="IPR027417">
    <property type="entry name" value="P-loop_NTPase"/>
</dbReference>
<dbReference type="InterPro" id="IPR016032">
    <property type="entry name" value="Sig_transdc_resp-reg_C-effctor"/>
</dbReference>
<evidence type="ECO:0000256" key="1">
    <source>
        <dbReference type="ARBA" id="ARBA00022741"/>
    </source>
</evidence>
<protein>
    <submittedName>
        <fullName evidence="5">DUF2791 family P-loop domain-containing protein</fullName>
    </submittedName>
</protein>
<dbReference type="PROSITE" id="PS00622">
    <property type="entry name" value="HTH_LUXR_1"/>
    <property type="match status" value="1"/>
</dbReference>
<dbReference type="SUPFAM" id="SSF46894">
    <property type="entry name" value="C-terminal effector domain of the bipartite response regulators"/>
    <property type="match status" value="1"/>
</dbReference>
<dbReference type="Gene3D" id="3.40.50.300">
    <property type="entry name" value="P-loop containing nucleotide triphosphate hydrolases"/>
    <property type="match status" value="1"/>
</dbReference>
<reference evidence="5 6" key="1">
    <citation type="submission" date="2022-06" db="EMBL/GenBank/DDBJ databases">
        <title>New Species of the Genus Actinoplanes, ActinopZanes ferrugineus.</title>
        <authorList>
            <person name="Ding P."/>
        </authorList>
    </citation>
    <scope>NUCLEOTIDE SEQUENCE [LARGE SCALE GENOMIC DNA]</scope>
    <source>
        <strain evidence="5 6">TRM88003</strain>
    </source>
</reference>
<dbReference type="Gene3D" id="1.10.10.10">
    <property type="entry name" value="Winged helix-like DNA-binding domain superfamily/Winged helix DNA-binding domain"/>
    <property type="match status" value="1"/>
</dbReference>
<dbReference type="Proteomes" id="UP001523369">
    <property type="component" value="Unassembled WGS sequence"/>
</dbReference>